<feature type="region of interest" description="Disordered" evidence="1">
    <location>
        <begin position="251"/>
        <end position="281"/>
    </location>
</feature>
<evidence type="ECO:0000256" key="1">
    <source>
        <dbReference type="SAM" id="MobiDB-lite"/>
    </source>
</evidence>
<dbReference type="RefSeq" id="WP_311560520.1">
    <property type="nucleotide sequence ID" value="NZ_JAVREJ010000061.1"/>
</dbReference>
<evidence type="ECO:0000313" key="3">
    <source>
        <dbReference type="Proteomes" id="UP001183202"/>
    </source>
</evidence>
<protein>
    <submittedName>
        <fullName evidence="2">Uncharacterized protein</fullName>
    </submittedName>
</protein>
<proteinExistence type="predicted"/>
<dbReference type="EMBL" id="JAVREJ010000061">
    <property type="protein sequence ID" value="MDT0354012.1"/>
    <property type="molecule type" value="Genomic_DNA"/>
</dbReference>
<organism evidence="2 3">
    <name type="scientific">Pseudonocardia charpentierae</name>
    <dbReference type="NCBI Taxonomy" id="3075545"/>
    <lineage>
        <taxon>Bacteria</taxon>
        <taxon>Bacillati</taxon>
        <taxon>Actinomycetota</taxon>
        <taxon>Actinomycetes</taxon>
        <taxon>Pseudonocardiales</taxon>
        <taxon>Pseudonocardiaceae</taxon>
        <taxon>Pseudonocardia</taxon>
    </lineage>
</organism>
<evidence type="ECO:0000313" key="2">
    <source>
        <dbReference type="EMBL" id="MDT0354012.1"/>
    </source>
</evidence>
<feature type="compositionally biased region" description="Pro residues" evidence="1">
    <location>
        <begin position="251"/>
        <end position="278"/>
    </location>
</feature>
<reference evidence="3" key="1">
    <citation type="submission" date="2023-07" db="EMBL/GenBank/DDBJ databases">
        <title>30 novel species of actinomycetes from the DSMZ collection.</title>
        <authorList>
            <person name="Nouioui I."/>
        </authorList>
    </citation>
    <scope>NUCLEOTIDE SEQUENCE [LARGE SCALE GENOMIC DNA]</scope>
    <source>
        <strain evidence="3">DSM 45834</strain>
    </source>
</reference>
<dbReference type="Proteomes" id="UP001183202">
    <property type="component" value="Unassembled WGS sequence"/>
</dbReference>
<accession>A0ABU2NK97</accession>
<keyword evidence="3" id="KW-1185">Reference proteome</keyword>
<sequence length="456" mass="48258">MTSVWSEAVGAPLAGFVPPADGEDEGYDGSSPFRQEYLVAPASHEPGSGEASSLWGESFPDAAGFGESGFGESGGETGFGAERFAEPAFGAVAPPALGDVNTLTNIVFYARHPERRGRGLSSAEPGYRELGDEWTTIRDTVVALGALTARAAVHAGGTGHLRREGPDDELFAAGRDDEAPSYIETALVRSAIAAGKTDVNTLCDTIFFKRHPERNGRLISRSEPNYGQLSAEWLAIRDTLVLPILRGAPATPAPAPRPWPPSPSPGRPVPGGPTPGGPLPTADRAALLTKLKGYVESGRIAFAQAAERTAMTNGTGAVRREDGTTASIDTRVLRVCVALVEKGLTFQVYTAIVGHSKYVKDSAGSPTADISNHWYGRAIDVNQINGKDIDGDGEAAKPDTIRFMQALNSLRGTDLVPRTVICSGNGREDPDVLNLQIGVRENRAISNHTNHVHVDY</sequence>
<gene>
    <name evidence="2" type="ORF">RM445_31505</name>
</gene>
<name>A0ABU2NK97_9PSEU</name>
<comment type="caution">
    <text evidence="2">The sequence shown here is derived from an EMBL/GenBank/DDBJ whole genome shotgun (WGS) entry which is preliminary data.</text>
</comment>